<dbReference type="InterPro" id="IPR023155">
    <property type="entry name" value="Cyt_c-552/4"/>
</dbReference>
<dbReference type="EMBL" id="SLZY01000022">
    <property type="protein sequence ID" value="TCS69018.1"/>
    <property type="molecule type" value="Genomic_DNA"/>
</dbReference>
<dbReference type="Gene3D" id="1.10.1130.10">
    <property type="entry name" value="Flavocytochrome C3, Chain A"/>
    <property type="match status" value="1"/>
</dbReference>
<keyword evidence="2" id="KW-1133">Transmembrane helix</keyword>
<sequence length="527" mass="57059">MSKLQQPYSWAIALVIAAILGPGTAGATSTADHSRFKELQRTFNSGPEVTQACLSCHTEAAKQVMRTKHWTWEFLNPATHQKLGKKHVINNFCISVETNQPFCTTCHIGYGYKDNSFDFTKQENVDCLVCHDTTGNYRKQPGMAGNVVTREMEFPPGSGNIVKPVDLAKVAQKVGKTSRDTCGGCHFNGGGGNGVKHGDMDSSLSAPDEALDVHMDATGNDFGCGTCHATSSHDVPGSRFAPTAKDTKGPLMRGKHEGRNPATCVACHDNAPHKKIARLNSHARKIACQTCHIPTFARGGVPTKMSWDWSTGGKMGPDGKPLIKKDENGHVIYDAKKGDFVLGENVVPEYKWFNGKVNYTLLGDKIKAGGIVPINSFEGSPDDGKSLIWPVKVMRGKQPYDPVNMTLVKPHTAGNDDTAYWKNFGWEKAIASGMESAGAPFSGKVDFIETEMTWPITHMVAPKADALACADCHQAASRLKGVPGIYMPRHSANEWLNTAGWGLAGLALLGVIGHGGLRLYLWRKGKK</sequence>
<accession>A0A4R3JSI1</accession>
<dbReference type="AlphaFoldDB" id="A0A4R3JSI1"/>
<dbReference type="Pfam" id="PF13435">
    <property type="entry name" value="Cytochrome_C554"/>
    <property type="match status" value="1"/>
</dbReference>
<organism evidence="5 6">
    <name type="scientific">Sulfuritortus calidifontis</name>
    <dbReference type="NCBI Taxonomy" id="1914471"/>
    <lineage>
        <taxon>Bacteria</taxon>
        <taxon>Pseudomonadati</taxon>
        <taxon>Pseudomonadota</taxon>
        <taxon>Betaproteobacteria</taxon>
        <taxon>Nitrosomonadales</taxon>
        <taxon>Thiobacillaceae</taxon>
        <taxon>Sulfuritortus</taxon>
    </lineage>
</organism>
<dbReference type="SUPFAM" id="SSF48695">
    <property type="entry name" value="Multiheme cytochromes"/>
    <property type="match status" value="1"/>
</dbReference>
<dbReference type="PIRSF" id="PIRSF039014">
    <property type="entry name" value="OTR_cyc"/>
    <property type="match status" value="1"/>
</dbReference>
<dbReference type="OrthoDB" id="9788513at2"/>
<feature type="chain" id="PRO_5020716967" evidence="3">
    <location>
        <begin position="28"/>
        <end position="527"/>
    </location>
</feature>
<evidence type="ECO:0000256" key="1">
    <source>
        <dbReference type="ARBA" id="ARBA00022729"/>
    </source>
</evidence>
<keyword evidence="2" id="KW-0812">Transmembrane</keyword>
<feature type="domain" description="Cytochrome c-552/4" evidence="4">
    <location>
        <begin position="52"/>
        <end position="131"/>
    </location>
</feature>
<dbReference type="InterPro" id="IPR036280">
    <property type="entry name" value="Multihaem_cyt_sf"/>
</dbReference>
<feature type="signal peptide" evidence="3">
    <location>
        <begin position="1"/>
        <end position="27"/>
    </location>
</feature>
<dbReference type="NCBIfam" id="TIGR04315">
    <property type="entry name" value="octaheme_Shew"/>
    <property type="match status" value="1"/>
</dbReference>
<evidence type="ECO:0000313" key="6">
    <source>
        <dbReference type="Proteomes" id="UP000295135"/>
    </source>
</evidence>
<name>A0A4R3JSI1_9PROT</name>
<dbReference type="GO" id="GO:0016491">
    <property type="term" value="F:oxidoreductase activity"/>
    <property type="evidence" value="ECO:0007669"/>
    <property type="project" value="TreeGrafter"/>
</dbReference>
<dbReference type="PANTHER" id="PTHR35038">
    <property type="entry name" value="DISSIMILATORY SULFITE REDUCTASE SIRA"/>
    <property type="match status" value="1"/>
</dbReference>
<reference evidence="5 6" key="1">
    <citation type="submission" date="2019-03" db="EMBL/GenBank/DDBJ databases">
        <title>Genomic Encyclopedia of Type Strains, Phase IV (KMG-IV): sequencing the most valuable type-strain genomes for metagenomic binning, comparative biology and taxonomic classification.</title>
        <authorList>
            <person name="Goeker M."/>
        </authorList>
    </citation>
    <scope>NUCLEOTIDE SEQUENCE [LARGE SCALE GENOMIC DNA]</scope>
    <source>
        <strain evidence="5 6">DSM 103923</strain>
    </source>
</reference>
<feature type="transmembrane region" description="Helical" evidence="2">
    <location>
        <begin position="499"/>
        <end position="521"/>
    </location>
</feature>
<dbReference type="InterPro" id="IPR051829">
    <property type="entry name" value="Multiheme_Cytochr_ET"/>
</dbReference>
<keyword evidence="6" id="KW-1185">Reference proteome</keyword>
<evidence type="ECO:0000256" key="3">
    <source>
        <dbReference type="SAM" id="SignalP"/>
    </source>
</evidence>
<proteinExistence type="predicted"/>
<dbReference type="Pfam" id="PF11783">
    <property type="entry name" value="Cytochrome_cB"/>
    <property type="match status" value="1"/>
</dbReference>
<evidence type="ECO:0000313" key="5">
    <source>
        <dbReference type="EMBL" id="TCS69018.1"/>
    </source>
</evidence>
<gene>
    <name evidence="5" type="ORF">EDC61_12233</name>
</gene>
<protein>
    <submittedName>
        <fullName evidence="5">Octaheme c-type cytochrome (Tetrathionate reductase family)</fullName>
    </submittedName>
</protein>
<dbReference type="InterPro" id="IPR024673">
    <property type="entry name" value="Octahem_Cyt_c"/>
</dbReference>
<evidence type="ECO:0000256" key="2">
    <source>
        <dbReference type="SAM" id="Phobius"/>
    </source>
</evidence>
<dbReference type="RefSeq" id="WP_126460007.1">
    <property type="nucleotide sequence ID" value="NZ_AP018721.1"/>
</dbReference>
<keyword evidence="1 3" id="KW-0732">Signal</keyword>
<comment type="caution">
    <text evidence="5">The sequence shown here is derived from an EMBL/GenBank/DDBJ whole genome shotgun (WGS) entry which is preliminary data.</text>
</comment>
<keyword evidence="2" id="KW-0472">Membrane</keyword>
<evidence type="ECO:0000259" key="4">
    <source>
        <dbReference type="Pfam" id="PF13435"/>
    </source>
</evidence>
<dbReference type="Proteomes" id="UP000295135">
    <property type="component" value="Unassembled WGS sequence"/>
</dbReference>
<dbReference type="PANTHER" id="PTHR35038:SF5">
    <property type="entry name" value="CYTOCHROME C-TYPE PROTEIN NRFB"/>
    <property type="match status" value="1"/>
</dbReference>